<dbReference type="EMBL" id="JAEHOH010000026">
    <property type="protein sequence ID" value="MBK0420349.1"/>
    <property type="molecule type" value="Genomic_DNA"/>
</dbReference>
<gene>
    <name evidence="3" type="ORF">JD276_15065</name>
</gene>
<accession>A0A934UV96</accession>
<evidence type="ECO:0000256" key="1">
    <source>
        <dbReference type="SAM" id="MobiDB-lite"/>
    </source>
</evidence>
<organism evidence="3 4">
    <name type="scientific">Leucobacter chromiisoli</name>
    <dbReference type="NCBI Taxonomy" id="2796471"/>
    <lineage>
        <taxon>Bacteria</taxon>
        <taxon>Bacillati</taxon>
        <taxon>Actinomycetota</taxon>
        <taxon>Actinomycetes</taxon>
        <taxon>Micrococcales</taxon>
        <taxon>Microbacteriaceae</taxon>
        <taxon>Leucobacter</taxon>
    </lineage>
</organism>
<sequence>MLLGSLAGCRSASDAEAGAPTPRTSDSGGPVSPESSDASKEPIGQRQVTFTTGDRTLVIEMTDNPTSRNFISRLPMTLEFEDYANTEVIGYLPDPLTTDGSPGTQPSAGDLTLYVPWDNLALFYQNFGSHSDDLIPLGTVVEGADHIAELAGTEVTITGGR</sequence>
<dbReference type="Proteomes" id="UP000608530">
    <property type="component" value="Unassembled WGS sequence"/>
</dbReference>
<proteinExistence type="predicted"/>
<dbReference type="AlphaFoldDB" id="A0A934UV96"/>
<name>A0A934UV96_9MICO</name>
<protein>
    <recommendedName>
        <fullName evidence="2">Cyclophilin-like domain-containing protein</fullName>
    </recommendedName>
</protein>
<keyword evidence="4" id="KW-1185">Reference proteome</keyword>
<dbReference type="RefSeq" id="WP_200116487.1">
    <property type="nucleotide sequence ID" value="NZ_JAEHOH010000026.1"/>
</dbReference>
<dbReference type="InterPro" id="IPR041183">
    <property type="entry name" value="Cyclophilin-like"/>
</dbReference>
<dbReference type="InterPro" id="IPR029000">
    <property type="entry name" value="Cyclophilin-like_dom_sf"/>
</dbReference>
<reference evidence="3" key="1">
    <citation type="submission" date="2020-12" db="EMBL/GenBank/DDBJ databases">
        <title>Leucobacter sp. CAS1, isolated from Chromium sludge.</title>
        <authorList>
            <person name="Xu Z."/>
        </authorList>
    </citation>
    <scope>NUCLEOTIDE SEQUENCE</scope>
    <source>
        <strain evidence="3">CSA1</strain>
    </source>
</reference>
<dbReference type="Pfam" id="PF18050">
    <property type="entry name" value="Cyclophil_like2"/>
    <property type="match status" value="1"/>
</dbReference>
<feature type="region of interest" description="Disordered" evidence="1">
    <location>
        <begin position="1"/>
        <end position="47"/>
    </location>
</feature>
<feature type="domain" description="Cyclophilin-like" evidence="2">
    <location>
        <begin position="51"/>
        <end position="157"/>
    </location>
</feature>
<evidence type="ECO:0000259" key="2">
    <source>
        <dbReference type="Pfam" id="PF18050"/>
    </source>
</evidence>
<dbReference type="SUPFAM" id="SSF50891">
    <property type="entry name" value="Cyclophilin-like"/>
    <property type="match status" value="1"/>
</dbReference>
<comment type="caution">
    <text evidence="3">The sequence shown here is derived from an EMBL/GenBank/DDBJ whole genome shotgun (WGS) entry which is preliminary data.</text>
</comment>
<dbReference type="Gene3D" id="2.40.100.20">
    <property type="match status" value="1"/>
</dbReference>
<evidence type="ECO:0000313" key="3">
    <source>
        <dbReference type="EMBL" id="MBK0420349.1"/>
    </source>
</evidence>
<evidence type="ECO:0000313" key="4">
    <source>
        <dbReference type="Proteomes" id="UP000608530"/>
    </source>
</evidence>